<keyword evidence="1" id="KW-0812">Transmembrane</keyword>
<dbReference type="RefSeq" id="WP_100353156.1">
    <property type="nucleotide sequence ID" value="NZ_PCGR01000002.1"/>
</dbReference>
<feature type="transmembrane region" description="Helical" evidence="1">
    <location>
        <begin position="43"/>
        <end position="64"/>
    </location>
</feature>
<dbReference type="AlphaFoldDB" id="A0A2M9EZF0"/>
<evidence type="ECO:0000256" key="1">
    <source>
        <dbReference type="SAM" id="Phobius"/>
    </source>
</evidence>
<dbReference type="OrthoDB" id="2936781at2"/>
<accession>A0A2M9EZF0</accession>
<feature type="transmembrane region" description="Helical" evidence="1">
    <location>
        <begin position="70"/>
        <end position="92"/>
    </location>
</feature>
<dbReference type="Proteomes" id="UP000228680">
    <property type="component" value="Unassembled WGS sequence"/>
</dbReference>
<keyword evidence="3" id="KW-1185">Reference proteome</keyword>
<keyword evidence="1" id="KW-1133">Transmembrane helix</keyword>
<organism evidence="2 3">
    <name type="scientific">Chryseomicrobium excrementi</name>
    <dbReference type="NCBI Taxonomy" id="2041346"/>
    <lineage>
        <taxon>Bacteria</taxon>
        <taxon>Bacillati</taxon>
        <taxon>Bacillota</taxon>
        <taxon>Bacilli</taxon>
        <taxon>Bacillales</taxon>
        <taxon>Caryophanaceae</taxon>
        <taxon>Chryseomicrobium</taxon>
    </lineage>
</organism>
<sequence>MRRAFTSLFDAIDSFLLQLVIVPLVTIGLGLAAALVTKRLFMAPVVTLLANLAYEALYMNAYYGEVTFSFSSWVIVLPVASLLLAWLVRAMVKNEKTFQRTATYKK</sequence>
<keyword evidence="1" id="KW-0472">Membrane</keyword>
<evidence type="ECO:0000313" key="3">
    <source>
        <dbReference type="Proteomes" id="UP000228680"/>
    </source>
</evidence>
<name>A0A2M9EZF0_9BACL</name>
<reference evidence="2 3" key="1">
    <citation type="submission" date="2017-10" db="EMBL/GenBank/DDBJ databases">
        <title>Draft genome of Chryseomicrobium casticus sp. nov.</title>
        <authorList>
            <person name="Chakraborty R."/>
            <person name="Saha T."/>
        </authorList>
    </citation>
    <scope>NUCLEOTIDE SEQUENCE [LARGE SCALE GENOMIC DNA]</scope>
    <source>
        <strain evidence="2 3">ET03</strain>
    </source>
</reference>
<gene>
    <name evidence="2" type="ORF">CQS04_05390</name>
</gene>
<evidence type="ECO:0000313" key="2">
    <source>
        <dbReference type="EMBL" id="PJK16591.1"/>
    </source>
</evidence>
<dbReference type="EMBL" id="PCGR01000002">
    <property type="protein sequence ID" value="PJK16591.1"/>
    <property type="molecule type" value="Genomic_DNA"/>
</dbReference>
<proteinExistence type="predicted"/>
<protein>
    <submittedName>
        <fullName evidence="2">Uncharacterized protein</fullName>
    </submittedName>
</protein>
<feature type="transmembrane region" description="Helical" evidence="1">
    <location>
        <begin position="15"/>
        <end position="36"/>
    </location>
</feature>
<comment type="caution">
    <text evidence="2">The sequence shown here is derived from an EMBL/GenBank/DDBJ whole genome shotgun (WGS) entry which is preliminary data.</text>
</comment>